<evidence type="ECO:0000259" key="1">
    <source>
        <dbReference type="Pfam" id="PF02464"/>
    </source>
</evidence>
<feature type="domain" description="CinA C-terminal" evidence="1">
    <location>
        <begin position="6"/>
        <end position="124"/>
    </location>
</feature>
<name>A0A139SL10_9BACT</name>
<dbReference type="Gene3D" id="3.90.950.20">
    <property type="entry name" value="CinA-like"/>
    <property type="match status" value="1"/>
</dbReference>
<dbReference type="NCBIfam" id="TIGR00199">
    <property type="entry name" value="PncC_domain"/>
    <property type="match status" value="1"/>
</dbReference>
<evidence type="ECO:0000313" key="2">
    <source>
        <dbReference type="EMBL" id="KXU35225.1"/>
    </source>
</evidence>
<accession>A0A139SL10</accession>
<sequence length="179" mass="18932">MHSELELARELQRLLLHDGATLAVAESLTCGRMQEAIGAVSGVSPFFLGGVTAYSGEQKVRLLGVSRVEGEAVNWVSAAVAEQMARGAAQLFGSDFALATTGYAEPAPEQGVPVPFAWWALAQRVRGSSEDGVGDDNASAELFVRSERVECPGCLRVEVQRAVMAAALIGLCEHLRTCA</sequence>
<dbReference type="OrthoDB" id="195248at2"/>
<protein>
    <recommendedName>
        <fullName evidence="1">CinA C-terminal domain-containing protein</fullName>
    </recommendedName>
</protein>
<evidence type="ECO:0000313" key="3">
    <source>
        <dbReference type="Proteomes" id="UP000071392"/>
    </source>
</evidence>
<dbReference type="EMBL" id="LSZP01000044">
    <property type="protein sequence ID" value="KXU35225.1"/>
    <property type="molecule type" value="Genomic_DNA"/>
</dbReference>
<dbReference type="Proteomes" id="UP000071392">
    <property type="component" value="Unassembled WGS sequence"/>
</dbReference>
<dbReference type="SUPFAM" id="SSF142433">
    <property type="entry name" value="CinA-like"/>
    <property type="match status" value="1"/>
</dbReference>
<comment type="caution">
    <text evidence="2">The sequence shown here is derived from an EMBL/GenBank/DDBJ whole genome shotgun (WGS) entry which is preliminary data.</text>
</comment>
<keyword evidence="3" id="KW-1185">Reference proteome</keyword>
<dbReference type="InterPro" id="IPR036653">
    <property type="entry name" value="CinA-like_C"/>
</dbReference>
<dbReference type="AlphaFoldDB" id="A0A139SL10"/>
<dbReference type="RefSeq" id="WP_068712214.1">
    <property type="nucleotide sequence ID" value="NZ_LSZP01000044.1"/>
</dbReference>
<dbReference type="STRING" id="1548208.AXK12_05855"/>
<dbReference type="Pfam" id="PF02464">
    <property type="entry name" value="CinA"/>
    <property type="match status" value="1"/>
</dbReference>
<gene>
    <name evidence="2" type="ORF">AXK12_05855</name>
</gene>
<reference evidence="2 3" key="1">
    <citation type="submission" date="2016-02" db="EMBL/GenBank/DDBJ databases">
        <authorList>
            <person name="Wen L."/>
            <person name="He K."/>
            <person name="Yang H."/>
        </authorList>
    </citation>
    <scope>NUCLEOTIDE SEQUENCE [LARGE SCALE GENOMIC DNA]</scope>
    <source>
        <strain evidence="2 3">CV41</strain>
    </source>
</reference>
<dbReference type="InterPro" id="IPR008136">
    <property type="entry name" value="CinA_C"/>
</dbReference>
<proteinExistence type="predicted"/>
<organism evidence="2 3">
    <name type="scientific">Cephaloticoccus capnophilus</name>
    <dbReference type="NCBI Taxonomy" id="1548208"/>
    <lineage>
        <taxon>Bacteria</taxon>
        <taxon>Pseudomonadati</taxon>
        <taxon>Verrucomicrobiota</taxon>
        <taxon>Opitutia</taxon>
        <taxon>Opitutales</taxon>
        <taxon>Opitutaceae</taxon>
        <taxon>Cephaloticoccus</taxon>
    </lineage>
</organism>